<evidence type="ECO:0000313" key="1">
    <source>
        <dbReference type="EMBL" id="AZS07308.1"/>
    </source>
</evidence>
<keyword evidence="2" id="KW-1185">Reference proteome</keyword>
<protein>
    <submittedName>
        <fullName evidence="1">Uncharacterized protein</fullName>
    </submittedName>
</protein>
<accession>A0A3S9UAI6</accession>
<name>A0A3S9UAI6_9CAUD</name>
<reference evidence="1 2" key="1">
    <citation type="submission" date="2018-12" db="EMBL/GenBank/DDBJ databases">
        <authorList>
            <person name="Divens A.M."/>
            <person name="Stoner T.H."/>
            <person name="Garlena R.A."/>
            <person name="Russell D.A."/>
            <person name="Pope W.H."/>
            <person name="Jacobs-Sera D."/>
            <person name="Hatfull G.F."/>
        </authorList>
    </citation>
    <scope>NUCLEOTIDE SEQUENCE [LARGE SCALE GENOMIC DNA]</scope>
</reference>
<dbReference type="EMBL" id="MK279848">
    <property type="protein sequence ID" value="AZS07308.1"/>
    <property type="molecule type" value="Genomic_DNA"/>
</dbReference>
<dbReference type="GeneID" id="77930131"/>
<sequence length="126" mass="14955">MRGPYRVNKGFLDDFDATIPLGEFRGIEFEIRSVIWCYRGTVRQFEVGLWAVVDDVRFEVASVDCCDSSIHVHRLRRSSPRDRQRDRRLIVELHEGDHGIVDNEYQVQMDWMDSHWEALARSWDDL</sequence>
<organism evidence="1 2">
    <name type="scientific">Gordonia phage Dorito</name>
    <dbReference type="NCBI Taxonomy" id="2499023"/>
    <lineage>
        <taxon>Viruses</taxon>
        <taxon>Duplodnaviria</taxon>
        <taxon>Heunggongvirae</taxon>
        <taxon>Uroviricota</taxon>
        <taxon>Caudoviricetes</taxon>
        <taxon>Beenievirus</taxon>
        <taxon>Beenievirus dorito</taxon>
    </lineage>
</organism>
<dbReference type="RefSeq" id="YP_010654285.1">
    <property type="nucleotide sequence ID" value="NC_070809.1"/>
</dbReference>
<proteinExistence type="predicted"/>
<dbReference type="KEGG" id="vg:77930131"/>
<evidence type="ECO:0000313" key="2">
    <source>
        <dbReference type="Proteomes" id="UP000288422"/>
    </source>
</evidence>
<gene>
    <name evidence="1" type="primary">38</name>
    <name evidence="1" type="ORF">PBI_DORITO_38</name>
</gene>
<dbReference type="Proteomes" id="UP000288422">
    <property type="component" value="Segment"/>
</dbReference>